<evidence type="ECO:0000313" key="6">
    <source>
        <dbReference type="EMBL" id="PMD30051.1"/>
    </source>
</evidence>
<evidence type="ECO:0000256" key="3">
    <source>
        <dbReference type="ARBA" id="ARBA00022989"/>
    </source>
</evidence>
<dbReference type="OrthoDB" id="4521223at2759"/>
<dbReference type="Pfam" id="PF04479">
    <property type="entry name" value="RTA1"/>
    <property type="match status" value="1"/>
</dbReference>
<comment type="subcellular location">
    <subcellularLocation>
        <location evidence="1">Membrane</location>
        <topology evidence="1">Multi-pass membrane protein</topology>
    </subcellularLocation>
</comment>
<evidence type="ECO:0000256" key="4">
    <source>
        <dbReference type="ARBA" id="ARBA00023136"/>
    </source>
</evidence>
<keyword evidence="4 5" id="KW-0472">Membrane</keyword>
<dbReference type="AlphaFoldDB" id="A0A2J6QUW7"/>
<dbReference type="Proteomes" id="UP000235786">
    <property type="component" value="Unassembled WGS sequence"/>
</dbReference>
<dbReference type="PANTHER" id="PTHR31465:SF9">
    <property type="entry name" value="SPHINGOID LONG-CHAIN BASE TRANSPORTER RSB1"/>
    <property type="match status" value="1"/>
</dbReference>
<evidence type="ECO:0000256" key="1">
    <source>
        <dbReference type="ARBA" id="ARBA00004141"/>
    </source>
</evidence>
<dbReference type="GO" id="GO:0000324">
    <property type="term" value="C:fungal-type vacuole"/>
    <property type="evidence" value="ECO:0007669"/>
    <property type="project" value="TreeGrafter"/>
</dbReference>
<dbReference type="InterPro" id="IPR007568">
    <property type="entry name" value="RTA1"/>
</dbReference>
<feature type="transmembrane region" description="Helical" evidence="5">
    <location>
        <begin position="169"/>
        <end position="195"/>
    </location>
</feature>
<accession>A0A2J6QUW7</accession>
<dbReference type="PANTHER" id="PTHR31465">
    <property type="entry name" value="PROTEIN RTA1-RELATED"/>
    <property type="match status" value="1"/>
</dbReference>
<dbReference type="EMBL" id="KZ613969">
    <property type="protein sequence ID" value="PMD30051.1"/>
    <property type="molecule type" value="Genomic_DNA"/>
</dbReference>
<keyword evidence="3 5" id="KW-1133">Transmembrane helix</keyword>
<keyword evidence="7" id="KW-1185">Reference proteome</keyword>
<organism evidence="6 7">
    <name type="scientific">Hyaloscypha variabilis (strain UAMH 11265 / GT02V1 / F)</name>
    <name type="common">Meliniomyces variabilis</name>
    <dbReference type="NCBI Taxonomy" id="1149755"/>
    <lineage>
        <taxon>Eukaryota</taxon>
        <taxon>Fungi</taxon>
        <taxon>Dikarya</taxon>
        <taxon>Ascomycota</taxon>
        <taxon>Pezizomycotina</taxon>
        <taxon>Leotiomycetes</taxon>
        <taxon>Helotiales</taxon>
        <taxon>Hyaloscyphaceae</taxon>
        <taxon>Hyaloscypha</taxon>
        <taxon>Hyaloscypha variabilis</taxon>
    </lineage>
</organism>
<feature type="transmembrane region" description="Helical" evidence="5">
    <location>
        <begin position="35"/>
        <end position="53"/>
    </location>
</feature>
<dbReference type="STRING" id="1149755.A0A2J6QUW7"/>
<sequence length="292" mass="32155">MSLNATNGTYIMCTLETCPIQQAFVEYIPSLGGNATYLAIFSLLFATQLYLGILYRTWGFLTGMAIGTLLEIAGYVGRVLLHSDPFNFNYFLIYLICLTIGPTFLSAALYLCLARLIVVYGTQNSRFQPRTYTITFISCDFASLVLQSIGGGITATAGNDTTGNAGVHIMVAGLALQVFSLLLYMVLCLEFSWRLRYASKDERFVELRRTGGFRVFKYALAVSTIAIFIRSVYRVAELSGGFGGSLANDQATFMVLEGPMVIIAVLAMTVFHPGTCFNAHWETAGWTLRSKH</sequence>
<proteinExistence type="predicted"/>
<keyword evidence="2 5" id="KW-0812">Transmembrane</keyword>
<feature type="transmembrane region" description="Helical" evidence="5">
    <location>
        <begin position="60"/>
        <end position="81"/>
    </location>
</feature>
<feature type="transmembrane region" description="Helical" evidence="5">
    <location>
        <begin position="93"/>
        <end position="120"/>
    </location>
</feature>
<feature type="transmembrane region" description="Helical" evidence="5">
    <location>
        <begin position="215"/>
        <end position="233"/>
    </location>
</feature>
<gene>
    <name evidence="6" type="ORF">L207DRAFT_614855</name>
</gene>
<evidence type="ECO:0000256" key="5">
    <source>
        <dbReference type="SAM" id="Phobius"/>
    </source>
</evidence>
<evidence type="ECO:0000256" key="2">
    <source>
        <dbReference type="ARBA" id="ARBA00022692"/>
    </source>
</evidence>
<feature type="transmembrane region" description="Helical" evidence="5">
    <location>
        <begin position="253"/>
        <end position="271"/>
    </location>
</feature>
<dbReference type="GO" id="GO:0005886">
    <property type="term" value="C:plasma membrane"/>
    <property type="evidence" value="ECO:0007669"/>
    <property type="project" value="TreeGrafter"/>
</dbReference>
<evidence type="ECO:0000313" key="7">
    <source>
        <dbReference type="Proteomes" id="UP000235786"/>
    </source>
</evidence>
<feature type="transmembrane region" description="Helical" evidence="5">
    <location>
        <begin position="132"/>
        <end position="157"/>
    </location>
</feature>
<protein>
    <submittedName>
        <fullName evidence="6">RTA1-domain-containing protein</fullName>
    </submittedName>
</protein>
<reference evidence="6 7" key="1">
    <citation type="submission" date="2016-04" db="EMBL/GenBank/DDBJ databases">
        <title>A degradative enzymes factory behind the ericoid mycorrhizal symbiosis.</title>
        <authorList>
            <consortium name="DOE Joint Genome Institute"/>
            <person name="Martino E."/>
            <person name="Morin E."/>
            <person name="Grelet G."/>
            <person name="Kuo A."/>
            <person name="Kohler A."/>
            <person name="Daghino S."/>
            <person name="Barry K."/>
            <person name="Choi C."/>
            <person name="Cichocki N."/>
            <person name="Clum A."/>
            <person name="Copeland A."/>
            <person name="Hainaut M."/>
            <person name="Haridas S."/>
            <person name="Labutti K."/>
            <person name="Lindquist E."/>
            <person name="Lipzen A."/>
            <person name="Khouja H.-R."/>
            <person name="Murat C."/>
            <person name="Ohm R."/>
            <person name="Olson A."/>
            <person name="Spatafora J."/>
            <person name="Veneault-Fourrey C."/>
            <person name="Henrissat B."/>
            <person name="Grigoriev I."/>
            <person name="Martin F."/>
            <person name="Perotto S."/>
        </authorList>
    </citation>
    <scope>NUCLEOTIDE SEQUENCE [LARGE SCALE GENOMIC DNA]</scope>
    <source>
        <strain evidence="6 7">F</strain>
    </source>
</reference>
<name>A0A2J6QUW7_HYAVF</name>